<evidence type="ECO:0000313" key="3">
    <source>
        <dbReference type="Proteomes" id="UP000182598"/>
    </source>
</evidence>
<dbReference type="Gene3D" id="3.60.10.10">
    <property type="entry name" value="Endonuclease/exonuclease/phosphatase"/>
    <property type="match status" value="1"/>
</dbReference>
<gene>
    <name evidence="2" type="ORF">Ga0061064_1758</name>
</gene>
<proteinExistence type="predicted"/>
<dbReference type="GO" id="GO:0004527">
    <property type="term" value="F:exonuclease activity"/>
    <property type="evidence" value="ECO:0007669"/>
    <property type="project" value="UniProtKB-KW"/>
</dbReference>
<dbReference type="InterPro" id="IPR005135">
    <property type="entry name" value="Endo/exonuclease/phosphatase"/>
</dbReference>
<dbReference type="EMBL" id="CYHB01000005">
    <property type="protein sequence ID" value="CUA87306.1"/>
    <property type="molecule type" value="Genomic_DNA"/>
</dbReference>
<dbReference type="NCBIfam" id="NF003842">
    <property type="entry name" value="PRK05421.1-4"/>
    <property type="match status" value="1"/>
</dbReference>
<keyword evidence="2" id="KW-0540">Nuclease</keyword>
<keyword evidence="2" id="KW-0255">Endonuclease</keyword>
<dbReference type="SUPFAM" id="SSF56219">
    <property type="entry name" value="DNase I-like"/>
    <property type="match status" value="1"/>
</dbReference>
<accession>A0A0K6H8H6</accession>
<reference evidence="3" key="1">
    <citation type="submission" date="2015-08" db="EMBL/GenBank/DDBJ databases">
        <authorList>
            <person name="Varghese N."/>
        </authorList>
    </citation>
    <scope>NUCLEOTIDE SEQUENCE [LARGE SCALE GENOMIC DNA]</scope>
    <source>
        <strain evidence="3">DSM 27808</strain>
    </source>
</reference>
<dbReference type="AlphaFoldDB" id="A0A0K6H8H6"/>
<name>A0A0K6H8H6_9GAMM</name>
<feature type="domain" description="Endonuclease/exonuclease/phosphatase" evidence="1">
    <location>
        <begin position="49"/>
        <end position="256"/>
    </location>
</feature>
<dbReference type="GO" id="GO:0004519">
    <property type="term" value="F:endonuclease activity"/>
    <property type="evidence" value="ECO:0007669"/>
    <property type="project" value="UniProtKB-KW"/>
</dbReference>
<keyword evidence="3" id="KW-1185">Reference proteome</keyword>
<evidence type="ECO:0000259" key="1">
    <source>
        <dbReference type="Pfam" id="PF03372"/>
    </source>
</evidence>
<protein>
    <submittedName>
        <fullName evidence="2">Uncharacterized conserved protein YafD, endonuclease/exonuclease/phosphatase (EEP) superfamily</fullName>
    </submittedName>
</protein>
<dbReference type="Pfam" id="PF03372">
    <property type="entry name" value="Exo_endo_phos"/>
    <property type="match status" value="1"/>
</dbReference>
<organism evidence="2 3">
    <name type="scientific">Pseudidiomarina woesei</name>
    <dbReference type="NCBI Taxonomy" id="1381080"/>
    <lineage>
        <taxon>Bacteria</taxon>
        <taxon>Pseudomonadati</taxon>
        <taxon>Pseudomonadota</taxon>
        <taxon>Gammaproteobacteria</taxon>
        <taxon>Alteromonadales</taxon>
        <taxon>Idiomarinaceae</taxon>
        <taxon>Pseudidiomarina</taxon>
    </lineage>
</organism>
<keyword evidence="2" id="KW-0269">Exonuclease</keyword>
<dbReference type="Proteomes" id="UP000182598">
    <property type="component" value="Unassembled WGS sequence"/>
</dbReference>
<dbReference type="InterPro" id="IPR036691">
    <property type="entry name" value="Endo/exonu/phosph_ase_sf"/>
</dbReference>
<sequence length="265" mass="30423">MAALFPLSVMLSLAIIVGGVVLKPKIVIPPQFIHKQPIHHGEEFGVLCWNTQKLTESQDFQRVLARILASYPCLFLLLQEAKLTTPNSWFLPQWSYAIAPNMQTRRSVYGVLTASQYAFTEAHPRLSKKREGMFATHKSYMLSYHSLAEGGSLLVVNVHAMNFVRANQFSQEIALIKEEIFGHKGPLIVAGDFNVWSRQRRLRLLQFCRSLGLRKAIMVDPHHIKTYRQHPLDFIFYRDLSLQEAFANDTSRVSDHNPLYARFKL</sequence>
<keyword evidence="2" id="KW-0378">Hydrolase</keyword>
<evidence type="ECO:0000313" key="2">
    <source>
        <dbReference type="EMBL" id="CUA87306.1"/>
    </source>
</evidence>